<dbReference type="SMART" id="SM00347">
    <property type="entry name" value="HTH_MARR"/>
    <property type="match status" value="1"/>
</dbReference>
<dbReference type="GO" id="GO:0003677">
    <property type="term" value="F:DNA binding"/>
    <property type="evidence" value="ECO:0007669"/>
    <property type="project" value="UniProtKB-KW"/>
</dbReference>
<keyword evidence="3" id="KW-0804">Transcription</keyword>
<keyword evidence="2" id="KW-0238">DNA-binding</keyword>
<dbReference type="PROSITE" id="PS50995">
    <property type="entry name" value="HTH_MARR_2"/>
    <property type="match status" value="1"/>
</dbReference>
<organism evidence="5 6">
    <name type="scientific">Desulfomonile tiedjei</name>
    <dbReference type="NCBI Taxonomy" id="2358"/>
    <lineage>
        <taxon>Bacteria</taxon>
        <taxon>Pseudomonadati</taxon>
        <taxon>Thermodesulfobacteriota</taxon>
        <taxon>Desulfomonilia</taxon>
        <taxon>Desulfomonilales</taxon>
        <taxon>Desulfomonilaceae</taxon>
        <taxon>Desulfomonile</taxon>
    </lineage>
</organism>
<comment type="caution">
    <text evidence="5">The sequence shown here is derived from an EMBL/GenBank/DDBJ whole genome shotgun (WGS) entry which is preliminary data.</text>
</comment>
<dbReference type="PRINTS" id="PR00598">
    <property type="entry name" value="HTHMARR"/>
</dbReference>
<sequence length="146" mass="16552">MKPLRQGGFLIARIHQAAGRIFARKLKKYKLGQINPAQGRILFALWEEDGIPIQELADKTSLGKSTLTSMLDRLEAAGHLKRVPSKEDRRKVIIRLTGKDKKMQALYHAVSAEMIDLFYRDFTAGEIDMFEEALNRALGNLKSAER</sequence>
<keyword evidence="1" id="KW-0805">Transcription regulation</keyword>
<reference evidence="5" key="1">
    <citation type="submission" date="2020-07" db="EMBL/GenBank/DDBJ databases">
        <title>Huge and variable diversity of episymbiotic CPR bacteria and DPANN archaea in groundwater ecosystems.</title>
        <authorList>
            <person name="He C.Y."/>
            <person name="Keren R."/>
            <person name="Whittaker M."/>
            <person name="Farag I.F."/>
            <person name="Doudna J."/>
            <person name="Cate J.H.D."/>
            <person name="Banfield J.F."/>
        </authorList>
    </citation>
    <scope>NUCLEOTIDE SEQUENCE</scope>
    <source>
        <strain evidence="5">NC_groundwater_1664_Pr3_B-0.1um_52_9</strain>
    </source>
</reference>
<dbReference type="InterPro" id="IPR000835">
    <property type="entry name" value="HTH_MarR-typ"/>
</dbReference>
<accession>A0A9D6UZQ8</accession>
<dbReference type="Proteomes" id="UP000807825">
    <property type="component" value="Unassembled WGS sequence"/>
</dbReference>
<proteinExistence type="predicted"/>
<protein>
    <submittedName>
        <fullName evidence="5">MarR family transcriptional regulator</fullName>
    </submittedName>
</protein>
<feature type="domain" description="HTH marR-type" evidence="4">
    <location>
        <begin position="1"/>
        <end position="139"/>
    </location>
</feature>
<dbReference type="PANTHER" id="PTHR42756:SF1">
    <property type="entry name" value="TRANSCRIPTIONAL REPRESSOR OF EMRAB OPERON"/>
    <property type="match status" value="1"/>
</dbReference>
<dbReference type="Gene3D" id="1.10.10.10">
    <property type="entry name" value="Winged helix-like DNA-binding domain superfamily/Winged helix DNA-binding domain"/>
    <property type="match status" value="1"/>
</dbReference>
<evidence type="ECO:0000256" key="2">
    <source>
        <dbReference type="ARBA" id="ARBA00023125"/>
    </source>
</evidence>
<evidence type="ECO:0000259" key="4">
    <source>
        <dbReference type="PROSITE" id="PS50995"/>
    </source>
</evidence>
<dbReference type="AlphaFoldDB" id="A0A9D6UZQ8"/>
<name>A0A9D6UZQ8_9BACT</name>
<dbReference type="GO" id="GO:0003700">
    <property type="term" value="F:DNA-binding transcription factor activity"/>
    <property type="evidence" value="ECO:0007669"/>
    <property type="project" value="InterPro"/>
</dbReference>
<dbReference type="InterPro" id="IPR036390">
    <property type="entry name" value="WH_DNA-bd_sf"/>
</dbReference>
<dbReference type="Pfam" id="PF01047">
    <property type="entry name" value="MarR"/>
    <property type="match status" value="1"/>
</dbReference>
<evidence type="ECO:0000313" key="6">
    <source>
        <dbReference type="Proteomes" id="UP000807825"/>
    </source>
</evidence>
<dbReference type="EMBL" id="JACRDE010000028">
    <property type="protein sequence ID" value="MBI5248019.1"/>
    <property type="molecule type" value="Genomic_DNA"/>
</dbReference>
<evidence type="ECO:0000313" key="5">
    <source>
        <dbReference type="EMBL" id="MBI5248019.1"/>
    </source>
</evidence>
<evidence type="ECO:0000256" key="1">
    <source>
        <dbReference type="ARBA" id="ARBA00023015"/>
    </source>
</evidence>
<dbReference type="SUPFAM" id="SSF46785">
    <property type="entry name" value="Winged helix' DNA-binding domain"/>
    <property type="match status" value="1"/>
</dbReference>
<gene>
    <name evidence="5" type="ORF">HY912_00870</name>
</gene>
<dbReference type="InterPro" id="IPR036388">
    <property type="entry name" value="WH-like_DNA-bd_sf"/>
</dbReference>
<evidence type="ECO:0000256" key="3">
    <source>
        <dbReference type="ARBA" id="ARBA00023163"/>
    </source>
</evidence>
<dbReference type="PANTHER" id="PTHR42756">
    <property type="entry name" value="TRANSCRIPTIONAL REGULATOR, MARR"/>
    <property type="match status" value="1"/>
</dbReference>